<dbReference type="Proteomes" id="UP000050934">
    <property type="component" value="Unassembled WGS sequence"/>
</dbReference>
<proteinExistence type="inferred from homology"/>
<keyword evidence="3" id="KW-1185">Reference proteome</keyword>
<dbReference type="EMBL" id="JQBW01000009">
    <property type="protein sequence ID" value="KRN58670.1"/>
    <property type="molecule type" value="Genomic_DNA"/>
</dbReference>
<comment type="caution">
    <text evidence="2">The sequence shown here is derived from an EMBL/GenBank/DDBJ whole genome shotgun (WGS) entry which is preliminary data.</text>
</comment>
<reference evidence="2 3" key="1">
    <citation type="journal article" date="2015" name="Genome Announc.">
        <title>Expanding the biotechnology potential of lactobacilli through comparative genomics of 213 strains and associated genera.</title>
        <authorList>
            <person name="Sun Z."/>
            <person name="Harris H.M."/>
            <person name="McCann A."/>
            <person name="Guo C."/>
            <person name="Argimon S."/>
            <person name="Zhang W."/>
            <person name="Yang X."/>
            <person name="Jeffery I.B."/>
            <person name="Cooney J.C."/>
            <person name="Kagawa T.F."/>
            <person name="Liu W."/>
            <person name="Song Y."/>
            <person name="Salvetti E."/>
            <person name="Wrobel A."/>
            <person name="Rasinkangas P."/>
            <person name="Parkhill J."/>
            <person name="Rea M.C."/>
            <person name="O'Sullivan O."/>
            <person name="Ritari J."/>
            <person name="Douillard F.P."/>
            <person name="Paul Ross R."/>
            <person name="Yang R."/>
            <person name="Briner A.E."/>
            <person name="Felis G.E."/>
            <person name="de Vos W.M."/>
            <person name="Barrangou R."/>
            <person name="Klaenhammer T.R."/>
            <person name="Caufield P.W."/>
            <person name="Cui Y."/>
            <person name="Zhang H."/>
            <person name="O'Toole P.W."/>
        </authorList>
    </citation>
    <scope>NUCLEOTIDE SEQUENCE [LARGE SCALE GENOMIC DNA]</scope>
    <source>
        <strain evidence="2 3">DSM 17896</strain>
    </source>
</reference>
<dbReference type="PANTHER" id="PTHR39161:SF1">
    <property type="entry name" value="ADAPTER PROTEIN MECA 1"/>
    <property type="match status" value="1"/>
</dbReference>
<dbReference type="AlphaFoldDB" id="A0A0R2I1P0"/>
<evidence type="ECO:0000313" key="3">
    <source>
        <dbReference type="Proteomes" id="UP000050934"/>
    </source>
</evidence>
<dbReference type="PANTHER" id="PTHR39161">
    <property type="entry name" value="ADAPTER PROTEIN MECA"/>
    <property type="match status" value="1"/>
</dbReference>
<sequence>MEMQRIDANTIRVLIDQDDLDARGITMLDLLGNQNQIEDFFYSILEEVDTDHQFHKNDSVTFQALPTKKGLELLITKGSPREQANKQHVSRMIQEELRGHDSVKNKDQVAHRQPVGKDEHSFDPNRQFVFKFKDFEDFVELAHAVTPDEYQSDLYLYQGHYYLLLQNVDGNGAVSDEVKDMLSIVNEFADESKIAAPVLQEHGKRLMRQSALETAQYYFKN</sequence>
<dbReference type="PATRIC" id="fig|396268.3.peg.296"/>
<dbReference type="InterPro" id="IPR008681">
    <property type="entry name" value="Neg-reg_MecA"/>
</dbReference>
<name>A0A0R2I1P0_9LACO</name>
<dbReference type="STRING" id="396268.IV45_GL000293"/>
<gene>
    <name evidence="2" type="ORF">IV45_GL000293</name>
</gene>
<evidence type="ECO:0000256" key="1">
    <source>
        <dbReference type="ARBA" id="ARBA00005397"/>
    </source>
</evidence>
<dbReference type="Gene3D" id="3.30.70.1950">
    <property type="match status" value="1"/>
</dbReference>
<comment type="similarity">
    <text evidence="1">Belongs to the MecA family.</text>
</comment>
<evidence type="ECO:0000313" key="2">
    <source>
        <dbReference type="EMBL" id="KRN58670.1"/>
    </source>
</evidence>
<dbReference type="PIRSF" id="PIRSF029008">
    <property type="entry name" value="MecA"/>
    <property type="match status" value="1"/>
</dbReference>
<dbReference type="RefSeq" id="WP_057740779.1">
    <property type="nucleotide sequence ID" value="NZ_JQBW01000009.1"/>
</dbReference>
<organism evidence="2 3">
    <name type="scientific">Limosilactobacillus secaliphilus</name>
    <dbReference type="NCBI Taxonomy" id="396268"/>
    <lineage>
        <taxon>Bacteria</taxon>
        <taxon>Bacillati</taxon>
        <taxon>Bacillota</taxon>
        <taxon>Bacilli</taxon>
        <taxon>Lactobacillales</taxon>
        <taxon>Lactobacillaceae</taxon>
        <taxon>Limosilactobacillus</taxon>
    </lineage>
</organism>
<dbReference type="InterPro" id="IPR038471">
    <property type="entry name" value="MecA_C_sf"/>
</dbReference>
<accession>A0A0R2I1P0</accession>
<protein>
    <submittedName>
        <fullName evidence="2">Competence negative regulator</fullName>
    </submittedName>
</protein>
<dbReference type="OrthoDB" id="2360201at2"/>
<dbReference type="Pfam" id="PF05389">
    <property type="entry name" value="MecA"/>
    <property type="match status" value="1"/>
</dbReference>